<organism evidence="1 2">
    <name type="scientific">Amazona aestiva</name>
    <name type="common">Blue-fronted Amazon parrot</name>
    <dbReference type="NCBI Taxonomy" id="12930"/>
    <lineage>
        <taxon>Eukaryota</taxon>
        <taxon>Metazoa</taxon>
        <taxon>Chordata</taxon>
        <taxon>Craniata</taxon>
        <taxon>Vertebrata</taxon>
        <taxon>Euteleostomi</taxon>
        <taxon>Archelosauria</taxon>
        <taxon>Archosauria</taxon>
        <taxon>Dinosauria</taxon>
        <taxon>Saurischia</taxon>
        <taxon>Theropoda</taxon>
        <taxon>Coelurosauria</taxon>
        <taxon>Aves</taxon>
        <taxon>Neognathae</taxon>
        <taxon>Neoaves</taxon>
        <taxon>Telluraves</taxon>
        <taxon>Australaves</taxon>
        <taxon>Psittaciformes</taxon>
        <taxon>Psittacidae</taxon>
        <taxon>Amazona</taxon>
    </lineage>
</organism>
<dbReference type="EMBL" id="LMAW01002669">
    <property type="protein sequence ID" value="KQK78400.1"/>
    <property type="molecule type" value="Genomic_DNA"/>
</dbReference>
<protein>
    <submittedName>
        <fullName evidence="1">Uncharacterized protein</fullName>
    </submittedName>
</protein>
<name>A0A0Q3M7M6_AMAAE</name>
<accession>A0A0Q3M7M6</accession>
<sequence>MVFLVFMGEGKKSVPLSTGGRCEEWLKPKPGFVSLPGDSASSGTTEEVVIKLEVCICWKESEMEPVGGSLKYFGEFMAIKALGSVPDVEYHYFLLWISVLCLLNEPVLPALEMDQKSSFFLGDEEVLSMSTLAVDSDLIQPLVGQGTK</sequence>
<evidence type="ECO:0000313" key="2">
    <source>
        <dbReference type="Proteomes" id="UP000051836"/>
    </source>
</evidence>
<evidence type="ECO:0000313" key="1">
    <source>
        <dbReference type="EMBL" id="KQK78400.1"/>
    </source>
</evidence>
<comment type="caution">
    <text evidence="1">The sequence shown here is derived from an EMBL/GenBank/DDBJ whole genome shotgun (WGS) entry which is preliminary data.</text>
</comment>
<keyword evidence="2" id="KW-1185">Reference proteome</keyword>
<dbReference type="AlphaFoldDB" id="A0A0Q3M7M6"/>
<gene>
    <name evidence="1" type="ORF">AAES_115359</name>
</gene>
<reference evidence="1 2" key="1">
    <citation type="submission" date="2015-10" db="EMBL/GenBank/DDBJ databases">
        <authorList>
            <person name="Gilbert D.G."/>
        </authorList>
    </citation>
    <scope>NUCLEOTIDE SEQUENCE [LARGE SCALE GENOMIC DNA]</scope>
    <source>
        <strain evidence="1">FVVF132</strain>
    </source>
</reference>
<proteinExistence type="predicted"/>
<dbReference type="Proteomes" id="UP000051836">
    <property type="component" value="Unassembled WGS sequence"/>
</dbReference>